<dbReference type="Proteomes" id="UP001642487">
    <property type="component" value="Chromosome 1"/>
</dbReference>
<accession>A0ABP0XRG7</accession>
<gene>
    <name evidence="2" type="ORF">CITCOLO1_LOCUS866</name>
</gene>
<name>A0ABP0XRG7_9ROSI</name>
<keyword evidence="3" id="KW-1185">Reference proteome</keyword>
<sequence length="94" mass="10417">MEPLEEGDEGESTQKKVEEGQKDQGTRIALSFEEMSVPLPYFTGKYHESGQLVEGRMEVVKLAQDPMIAKNMKATQSTAAKAMIKTLISCHSIQ</sequence>
<protein>
    <submittedName>
        <fullName evidence="2">Uncharacterized protein</fullName>
    </submittedName>
</protein>
<feature type="compositionally biased region" description="Acidic residues" evidence="1">
    <location>
        <begin position="1"/>
        <end position="11"/>
    </location>
</feature>
<feature type="region of interest" description="Disordered" evidence="1">
    <location>
        <begin position="1"/>
        <end position="27"/>
    </location>
</feature>
<evidence type="ECO:0000313" key="2">
    <source>
        <dbReference type="EMBL" id="CAK9309305.1"/>
    </source>
</evidence>
<proteinExistence type="predicted"/>
<evidence type="ECO:0000313" key="3">
    <source>
        <dbReference type="Proteomes" id="UP001642487"/>
    </source>
</evidence>
<reference evidence="2 3" key="1">
    <citation type="submission" date="2024-03" db="EMBL/GenBank/DDBJ databases">
        <authorList>
            <person name="Gkanogiannis A."/>
            <person name="Becerra Lopez-Lavalle L."/>
        </authorList>
    </citation>
    <scope>NUCLEOTIDE SEQUENCE [LARGE SCALE GENOMIC DNA]</scope>
</reference>
<dbReference type="EMBL" id="OZ021735">
    <property type="protein sequence ID" value="CAK9309305.1"/>
    <property type="molecule type" value="Genomic_DNA"/>
</dbReference>
<evidence type="ECO:0000256" key="1">
    <source>
        <dbReference type="SAM" id="MobiDB-lite"/>
    </source>
</evidence>
<feature type="compositionally biased region" description="Basic and acidic residues" evidence="1">
    <location>
        <begin position="12"/>
        <end position="25"/>
    </location>
</feature>
<organism evidence="2 3">
    <name type="scientific">Citrullus colocynthis</name>
    <name type="common">colocynth</name>
    <dbReference type="NCBI Taxonomy" id="252529"/>
    <lineage>
        <taxon>Eukaryota</taxon>
        <taxon>Viridiplantae</taxon>
        <taxon>Streptophyta</taxon>
        <taxon>Embryophyta</taxon>
        <taxon>Tracheophyta</taxon>
        <taxon>Spermatophyta</taxon>
        <taxon>Magnoliopsida</taxon>
        <taxon>eudicotyledons</taxon>
        <taxon>Gunneridae</taxon>
        <taxon>Pentapetalae</taxon>
        <taxon>rosids</taxon>
        <taxon>fabids</taxon>
        <taxon>Cucurbitales</taxon>
        <taxon>Cucurbitaceae</taxon>
        <taxon>Benincaseae</taxon>
        <taxon>Citrullus</taxon>
    </lineage>
</organism>